<evidence type="ECO:0000256" key="1">
    <source>
        <dbReference type="ARBA" id="ARBA00023002"/>
    </source>
</evidence>
<dbReference type="SUPFAM" id="SSF51905">
    <property type="entry name" value="FAD/NAD(P)-binding domain"/>
    <property type="match status" value="1"/>
</dbReference>
<feature type="domain" description="FAD-binding" evidence="2">
    <location>
        <begin position="10"/>
        <end position="351"/>
    </location>
</feature>
<protein>
    <submittedName>
        <fullName evidence="3">Bifunctional 3-(3-hydroxy-phenyl)propionate/3-hydroxycinnamic acid hydroxylase</fullName>
    </submittedName>
</protein>
<dbReference type="AlphaFoldDB" id="A0A6L7GP75"/>
<keyword evidence="4" id="KW-1185">Reference proteome</keyword>
<name>A0A6L7GP75_9ACTN</name>
<dbReference type="PRINTS" id="PR00420">
    <property type="entry name" value="RNGMNOXGNASE"/>
</dbReference>
<dbReference type="InterPro" id="IPR002938">
    <property type="entry name" value="FAD-bd"/>
</dbReference>
<evidence type="ECO:0000259" key="2">
    <source>
        <dbReference type="Pfam" id="PF01494"/>
    </source>
</evidence>
<dbReference type="Proteomes" id="UP000475545">
    <property type="component" value="Unassembled WGS sequence"/>
</dbReference>
<comment type="caution">
    <text evidence="3">The sequence shown here is derived from an EMBL/GenBank/DDBJ whole genome shotgun (WGS) entry which is preliminary data.</text>
</comment>
<accession>A0A6L7GP75</accession>
<dbReference type="GO" id="GO:0008688">
    <property type="term" value="F:3-(3-hydroxyphenyl)propionate hydroxylase activity"/>
    <property type="evidence" value="ECO:0007669"/>
    <property type="project" value="TreeGrafter"/>
</dbReference>
<evidence type="ECO:0000313" key="3">
    <source>
        <dbReference type="EMBL" id="MXP21676.1"/>
    </source>
</evidence>
<dbReference type="Gene3D" id="3.30.70.2450">
    <property type="match status" value="1"/>
</dbReference>
<proteinExistence type="predicted"/>
<keyword evidence="1" id="KW-0560">Oxidoreductase</keyword>
<sequence length="526" mass="56904">MLDDGPDVLPVVIVGGGPTGLTAAALLADLGVPSMILERWANPYPQPRAVHLDDEVFRILDAVGIADEFGKRSRPARGLRLVDRSLRVLAEFGRRTEVGRHGHPGASMFDQPELEQLLRGAVECRESVTVVTDVEVDLVVNEGNAARVELTDRRTGGRQVVRARYVLGCDGANSVVRRSMGTRWNDLGFTQRWLVVDVDTPADLRQWDGVAQVCDGRRAGTFMRVSDVRYRWEFQLLDGESADSFPDLNALEPLLRPWLSSTGIDELTLVRSREYTFRAHVAQRWRDRRIFLLGDAAHLTPPFIGQGMGSGLRDSMNLAWKLAGVIDQTLPESALDTYEQERKPHVTSLITLAMAIGVTMTGGGRIGDIVRSVVGPLLPHLPGVTQQAVDGASPALSASALVHSGWSRGRLLPTPAAGLDPRSLAGTLCPNAVIGAGEKRLDDVVSSTFLLVTITRPSRAQTDEIERRGARVMTVGEHSPLGRWLASGGATAAVVRPDRVVTVAGASVSAVYTYLPALGAPRVAVW</sequence>
<dbReference type="InterPro" id="IPR050631">
    <property type="entry name" value="PheA/TfdB_FAD_monoxygenase"/>
</dbReference>
<dbReference type="NCBIfam" id="NF004829">
    <property type="entry name" value="PRK06183.1-3"/>
    <property type="match status" value="1"/>
</dbReference>
<dbReference type="GO" id="GO:0019622">
    <property type="term" value="P:3-(3-hydroxy)phenylpropionate catabolic process"/>
    <property type="evidence" value="ECO:0007669"/>
    <property type="project" value="TreeGrafter"/>
</dbReference>
<dbReference type="PANTHER" id="PTHR43476">
    <property type="entry name" value="3-(3-HYDROXY-PHENYL)PROPIONATE/3-HYDROXYCINNAMIC ACID HYDROXYLASE"/>
    <property type="match status" value="1"/>
</dbReference>
<dbReference type="EMBL" id="WMBR01000002">
    <property type="protein sequence ID" value="MXP21676.1"/>
    <property type="molecule type" value="Genomic_DNA"/>
</dbReference>
<gene>
    <name evidence="3" type="ORF">GIY30_09985</name>
</gene>
<evidence type="ECO:0000313" key="4">
    <source>
        <dbReference type="Proteomes" id="UP000475545"/>
    </source>
</evidence>
<dbReference type="PANTHER" id="PTHR43476:SF3">
    <property type="entry name" value="FAD-BINDING MONOOXYGENASE"/>
    <property type="match status" value="1"/>
</dbReference>
<organism evidence="3 4">
    <name type="scientific">Gordonia mangrovi</name>
    <dbReference type="NCBI Taxonomy" id="2665643"/>
    <lineage>
        <taxon>Bacteria</taxon>
        <taxon>Bacillati</taxon>
        <taxon>Actinomycetota</taxon>
        <taxon>Actinomycetes</taxon>
        <taxon>Mycobacteriales</taxon>
        <taxon>Gordoniaceae</taxon>
        <taxon>Gordonia</taxon>
    </lineage>
</organism>
<dbReference type="InterPro" id="IPR036188">
    <property type="entry name" value="FAD/NAD-bd_sf"/>
</dbReference>
<reference evidence="3 4" key="1">
    <citation type="submission" date="2019-11" db="EMBL/GenBank/DDBJ databases">
        <title>Gordonia sp. nov., a novel actinobacterium isolated from mangrove soil in Hainan.</title>
        <authorList>
            <person name="Huang X."/>
            <person name="Xie Y."/>
            <person name="Chu X."/>
            <person name="Xiao K."/>
        </authorList>
    </citation>
    <scope>NUCLEOTIDE SEQUENCE [LARGE SCALE GENOMIC DNA]</scope>
    <source>
        <strain evidence="3 4">HNM0687</strain>
    </source>
</reference>
<dbReference type="Pfam" id="PF01494">
    <property type="entry name" value="FAD_binding_3"/>
    <property type="match status" value="1"/>
</dbReference>
<dbReference type="GO" id="GO:0071949">
    <property type="term" value="F:FAD binding"/>
    <property type="evidence" value="ECO:0007669"/>
    <property type="project" value="InterPro"/>
</dbReference>
<dbReference type="Gene3D" id="3.50.50.60">
    <property type="entry name" value="FAD/NAD(P)-binding domain"/>
    <property type="match status" value="1"/>
</dbReference>